<dbReference type="AlphaFoldDB" id="A0A9N8DWK9"/>
<evidence type="ECO:0000256" key="4">
    <source>
        <dbReference type="SAM" id="MobiDB-lite"/>
    </source>
</evidence>
<dbReference type="PANTHER" id="PTHR45641:SF1">
    <property type="entry name" value="AAA+ ATPASE DOMAIN-CONTAINING PROTEIN"/>
    <property type="match status" value="1"/>
</dbReference>
<dbReference type="SUPFAM" id="SSF48452">
    <property type="entry name" value="TPR-like"/>
    <property type="match status" value="1"/>
</dbReference>
<feature type="repeat" description="TPR" evidence="3">
    <location>
        <begin position="466"/>
        <end position="499"/>
    </location>
</feature>
<protein>
    <submittedName>
        <fullName evidence="5">Kinesin light chain</fullName>
    </submittedName>
</protein>
<feature type="repeat" description="TPR" evidence="3">
    <location>
        <begin position="508"/>
        <end position="541"/>
    </location>
</feature>
<dbReference type="InterPro" id="IPR019734">
    <property type="entry name" value="TPR_rpt"/>
</dbReference>
<comment type="caution">
    <text evidence="5">The sequence shown here is derived from an EMBL/GenBank/DDBJ whole genome shotgun (WGS) entry which is preliminary data.</text>
</comment>
<dbReference type="SMART" id="SM00028">
    <property type="entry name" value="TPR"/>
    <property type="match status" value="5"/>
</dbReference>
<sequence>MAPKHNDNDVLVELRPNKSTAESANASTSSSTGTSNPDDLDTRGVSVYHLQHVFLEKEVCRTTKKSFPWSRQRRHKTLSRASTIHDIENLHQGTLPGGVIRNKGANTICPIDGKMGAAYVHCLQGKDRVGEATHMLSYSSSYTIAEIVDTLTGFCCQNNLNPKRTYIWMCCLCVNPHRVAVENTITADKSGRRKAPSVDFVATLGERVKKIGHLLAMISPLSAPVYLTRVWCIFEIFTAHTTHGCKVDILMPPKEKLSLEQDLVQGGAGVNSLYEMIGNIRVEDANASLESVREAILQQVESGVGCSELNCQVKEFLRGWILSILTQLVEAREKTNGEEYDYCNQIGFFLDKNGEHNAATKVHQTALTICETNLNKNDKKKAATCHLLGLSLKKQGDYDGALKSFQTCLAIALSVVGRNHPRVATIYGNIGSILEKMGDYDGALENYEEAVAIRLPLFGKDHPSIATTYNNMGVVLYKMGDTEGALAKYMEALVIRESALGKDHPDVAATYNNIGAVLLATGDLEGAFSRFHGALAIREHVLGKDHPAVTATNSNIAAAQRHSHTGTQRSGAFEFSWHDHTVFVDC</sequence>
<proteinExistence type="predicted"/>
<keyword evidence="1" id="KW-0677">Repeat</keyword>
<dbReference type="PANTHER" id="PTHR45641">
    <property type="entry name" value="TETRATRICOPEPTIDE REPEAT PROTEIN (AFU_ORTHOLOGUE AFUA_6G03870)"/>
    <property type="match status" value="1"/>
</dbReference>
<feature type="region of interest" description="Disordered" evidence="4">
    <location>
        <begin position="1"/>
        <end position="40"/>
    </location>
</feature>
<name>A0A9N8DWK9_9STRA</name>
<dbReference type="OrthoDB" id="5986190at2759"/>
<dbReference type="Pfam" id="PF13374">
    <property type="entry name" value="TPR_10"/>
    <property type="match status" value="1"/>
</dbReference>
<dbReference type="Gene3D" id="1.25.40.10">
    <property type="entry name" value="Tetratricopeptide repeat domain"/>
    <property type="match status" value="2"/>
</dbReference>
<evidence type="ECO:0000313" key="6">
    <source>
        <dbReference type="Proteomes" id="UP001153069"/>
    </source>
</evidence>
<keyword evidence="6" id="KW-1185">Reference proteome</keyword>
<evidence type="ECO:0000256" key="2">
    <source>
        <dbReference type="ARBA" id="ARBA00022803"/>
    </source>
</evidence>
<dbReference type="Pfam" id="PF13424">
    <property type="entry name" value="TPR_12"/>
    <property type="match status" value="2"/>
</dbReference>
<evidence type="ECO:0000256" key="3">
    <source>
        <dbReference type="PROSITE-ProRule" id="PRU00339"/>
    </source>
</evidence>
<dbReference type="PROSITE" id="PS50293">
    <property type="entry name" value="TPR_REGION"/>
    <property type="match status" value="1"/>
</dbReference>
<dbReference type="InterPro" id="IPR011990">
    <property type="entry name" value="TPR-like_helical_dom_sf"/>
</dbReference>
<accession>A0A9N8DWK9</accession>
<feature type="repeat" description="TPR" evidence="3">
    <location>
        <begin position="424"/>
        <end position="457"/>
    </location>
</feature>
<dbReference type="Proteomes" id="UP001153069">
    <property type="component" value="Unassembled WGS sequence"/>
</dbReference>
<dbReference type="PROSITE" id="PS50005">
    <property type="entry name" value="TPR"/>
    <property type="match status" value="3"/>
</dbReference>
<evidence type="ECO:0000256" key="1">
    <source>
        <dbReference type="ARBA" id="ARBA00022737"/>
    </source>
</evidence>
<keyword evidence="2 3" id="KW-0802">TPR repeat</keyword>
<dbReference type="PRINTS" id="PR00381">
    <property type="entry name" value="KINESINLIGHT"/>
</dbReference>
<dbReference type="EMBL" id="CAICTM010000430">
    <property type="protein sequence ID" value="CAB9510317.1"/>
    <property type="molecule type" value="Genomic_DNA"/>
</dbReference>
<reference evidence="5" key="1">
    <citation type="submission" date="2020-06" db="EMBL/GenBank/DDBJ databases">
        <authorList>
            <consortium name="Plant Systems Biology data submission"/>
        </authorList>
    </citation>
    <scope>NUCLEOTIDE SEQUENCE</scope>
    <source>
        <strain evidence="5">D6</strain>
    </source>
</reference>
<feature type="compositionally biased region" description="Low complexity" evidence="4">
    <location>
        <begin position="17"/>
        <end position="36"/>
    </location>
</feature>
<organism evidence="5 6">
    <name type="scientific">Seminavis robusta</name>
    <dbReference type="NCBI Taxonomy" id="568900"/>
    <lineage>
        <taxon>Eukaryota</taxon>
        <taxon>Sar</taxon>
        <taxon>Stramenopiles</taxon>
        <taxon>Ochrophyta</taxon>
        <taxon>Bacillariophyta</taxon>
        <taxon>Bacillariophyceae</taxon>
        <taxon>Bacillariophycidae</taxon>
        <taxon>Naviculales</taxon>
        <taxon>Naviculaceae</taxon>
        <taxon>Seminavis</taxon>
    </lineage>
</organism>
<evidence type="ECO:0000313" key="5">
    <source>
        <dbReference type="EMBL" id="CAB9510317.1"/>
    </source>
</evidence>
<gene>
    <name evidence="5" type="ORF">SEMRO_431_G141410.1</name>
</gene>